<dbReference type="Proteomes" id="UP000014137">
    <property type="component" value="Unassembled WGS sequence"/>
</dbReference>
<proteinExistence type="predicted"/>
<reference evidence="1 2" key="1">
    <citation type="submission" date="2012-10" db="EMBL/GenBank/DDBJ databases">
        <title>Genome assembly of Amycolatopsis azurea DSM 43854.</title>
        <authorList>
            <person name="Khatri I."/>
            <person name="Kaur I."/>
            <person name="Subramanian S."/>
            <person name="Mayilraj S."/>
        </authorList>
    </citation>
    <scope>NUCLEOTIDE SEQUENCE [LARGE SCALE GENOMIC DNA]</scope>
    <source>
        <strain evidence="1 2">DSM 43854</strain>
    </source>
</reference>
<dbReference type="EMBL" id="ANMG01000001">
    <property type="protein sequence ID" value="EMD30020.1"/>
    <property type="molecule type" value="Genomic_DNA"/>
</dbReference>
<sequence>MISLPFSPHRTEYSISAPYRRRRAEKGSQMSTSKRRAALAAFPVALGLMLAGPAVGTASAAPQSDSTVQARHCLLLCVGPHHGHHHHGIGLHLGLWLHL</sequence>
<accession>M2QDD6</accession>
<dbReference type="AlphaFoldDB" id="M2QDD6"/>
<dbReference type="PATRIC" id="fig|1238180.3.peg.5"/>
<gene>
    <name evidence="1" type="ORF">C791_0005</name>
</gene>
<comment type="caution">
    <text evidence="1">The sequence shown here is derived from an EMBL/GenBank/DDBJ whole genome shotgun (WGS) entry which is preliminary data.</text>
</comment>
<evidence type="ECO:0000313" key="1">
    <source>
        <dbReference type="EMBL" id="EMD30020.1"/>
    </source>
</evidence>
<protein>
    <submittedName>
        <fullName evidence="1">Uncharacterized protein</fullName>
    </submittedName>
</protein>
<name>M2QDD6_9PSEU</name>
<organism evidence="1 2">
    <name type="scientific">Amycolatopsis azurea DSM 43854</name>
    <dbReference type="NCBI Taxonomy" id="1238180"/>
    <lineage>
        <taxon>Bacteria</taxon>
        <taxon>Bacillati</taxon>
        <taxon>Actinomycetota</taxon>
        <taxon>Actinomycetes</taxon>
        <taxon>Pseudonocardiales</taxon>
        <taxon>Pseudonocardiaceae</taxon>
        <taxon>Amycolatopsis</taxon>
    </lineage>
</organism>
<evidence type="ECO:0000313" key="2">
    <source>
        <dbReference type="Proteomes" id="UP000014137"/>
    </source>
</evidence>